<keyword evidence="1" id="KW-0812">Transmembrane</keyword>
<dbReference type="RefSeq" id="WP_328987221.1">
    <property type="nucleotide sequence ID" value="NZ_CP121472.1"/>
</dbReference>
<dbReference type="Pfam" id="PF00873">
    <property type="entry name" value="ACR_tran"/>
    <property type="match status" value="1"/>
</dbReference>
<dbReference type="PANTHER" id="PTHR32063">
    <property type="match status" value="1"/>
</dbReference>
<dbReference type="SUPFAM" id="SSF82693">
    <property type="entry name" value="Multidrug efflux transporter AcrB pore domain, PN1, PN2, PC1 and PC2 subdomains"/>
    <property type="match status" value="1"/>
</dbReference>
<protein>
    <submittedName>
        <fullName evidence="2">AcrB/AcrD/AcrF family protein</fullName>
    </submittedName>
</protein>
<dbReference type="PANTHER" id="PTHR32063:SF64">
    <property type="entry name" value="ACRB_ACRD_ACRF FAMILY PROTEIN"/>
    <property type="match status" value="1"/>
</dbReference>
<evidence type="ECO:0000313" key="2">
    <source>
        <dbReference type="EMBL" id="WPL16678.1"/>
    </source>
</evidence>
<proteinExistence type="predicted"/>
<name>A0ABZ0S8Q4_9GAMM</name>
<evidence type="ECO:0000313" key="3">
    <source>
        <dbReference type="Proteomes" id="UP001432180"/>
    </source>
</evidence>
<organism evidence="2 3">
    <name type="scientific">Thiorhodovibrio winogradskyi</name>
    <dbReference type="NCBI Taxonomy" id="77007"/>
    <lineage>
        <taxon>Bacteria</taxon>
        <taxon>Pseudomonadati</taxon>
        <taxon>Pseudomonadota</taxon>
        <taxon>Gammaproteobacteria</taxon>
        <taxon>Chromatiales</taxon>
        <taxon>Chromatiaceae</taxon>
        <taxon>Thiorhodovibrio</taxon>
    </lineage>
</organism>
<feature type="transmembrane region" description="Helical" evidence="1">
    <location>
        <begin position="16"/>
        <end position="36"/>
    </location>
</feature>
<dbReference type="Gene3D" id="1.20.1640.10">
    <property type="entry name" value="Multidrug efflux transporter AcrB transmembrane domain"/>
    <property type="match status" value="1"/>
</dbReference>
<evidence type="ECO:0000256" key="1">
    <source>
        <dbReference type="SAM" id="Phobius"/>
    </source>
</evidence>
<gene>
    <name evidence="2" type="ORF">Thiowin_01645</name>
</gene>
<keyword evidence="1" id="KW-0472">Membrane</keyword>
<sequence length="92" mass="10131">MKPLNLSEWAINHRSVVVYLMIVAVVAGIGAFLKLGRAEGPAFTIRTMVVAGVWPGATLEDTLDQVTERHERTLQEAPHMETLRSFTRAGSI</sequence>
<dbReference type="Proteomes" id="UP001432180">
    <property type="component" value="Chromosome"/>
</dbReference>
<dbReference type="Gene3D" id="3.30.70.1430">
    <property type="entry name" value="Multidrug efflux transporter AcrB pore domain"/>
    <property type="match status" value="1"/>
</dbReference>
<keyword evidence="1" id="KW-1133">Transmembrane helix</keyword>
<dbReference type="InterPro" id="IPR001036">
    <property type="entry name" value="Acrflvin-R"/>
</dbReference>
<reference evidence="2 3" key="1">
    <citation type="journal article" date="2023" name="Microorganisms">
        <title>Thiorhodovibrio frisius and Trv. litoralis spp. nov., Two Novel Members from a Clade of Fastidious Purple Sulfur Bacteria That Exhibit Unique Red-Shifted Light-Harvesting Capabilities.</title>
        <authorList>
            <person name="Methner A."/>
            <person name="Kuzyk S.B."/>
            <person name="Petersen J."/>
            <person name="Bauer S."/>
            <person name="Brinkmann H."/>
            <person name="Sichau K."/>
            <person name="Wanner G."/>
            <person name="Wolf J."/>
            <person name="Neumann-Schaal M."/>
            <person name="Henke P."/>
            <person name="Tank M."/>
            <person name="Sproer C."/>
            <person name="Bunk B."/>
            <person name="Overmann J."/>
        </authorList>
    </citation>
    <scope>NUCLEOTIDE SEQUENCE [LARGE SCALE GENOMIC DNA]</scope>
    <source>
        <strain evidence="2 3">DSM 6702</strain>
    </source>
</reference>
<keyword evidence="3" id="KW-1185">Reference proteome</keyword>
<accession>A0ABZ0S8Q4</accession>
<dbReference type="EMBL" id="CP121472">
    <property type="protein sequence ID" value="WPL16678.1"/>
    <property type="molecule type" value="Genomic_DNA"/>
</dbReference>